<accession>A0A7T0KFX3</accession>
<dbReference type="InterPro" id="IPR014818">
    <property type="entry name" value="Phage/plasmid_primase_P4_C"/>
</dbReference>
<dbReference type="InterPro" id="IPR006500">
    <property type="entry name" value="Helicase_put_C_phage/plasmid"/>
</dbReference>
<dbReference type="InterPro" id="IPR014015">
    <property type="entry name" value="Helicase_SF3_DNA-vir"/>
</dbReference>
<dbReference type="Proteomes" id="UP000594681">
    <property type="component" value="Chromosome"/>
</dbReference>
<evidence type="ECO:0000313" key="5">
    <source>
        <dbReference type="EMBL" id="QPK79264.1"/>
    </source>
</evidence>
<evidence type="ECO:0000259" key="4">
    <source>
        <dbReference type="PROSITE" id="PS51206"/>
    </source>
</evidence>
<dbReference type="PANTHER" id="PTHR35372:SF2">
    <property type="entry name" value="SF3 HELICASE DOMAIN-CONTAINING PROTEIN"/>
    <property type="match status" value="1"/>
</dbReference>
<dbReference type="InterPro" id="IPR051620">
    <property type="entry name" value="ORF904-like_C"/>
</dbReference>
<dbReference type="RefSeq" id="WP_165011153.1">
    <property type="nucleotide sequence ID" value="NZ_CP064954.1"/>
</dbReference>
<name>A0A7T0KFX3_9CORY</name>
<dbReference type="EMBL" id="CP064954">
    <property type="protein sequence ID" value="QPK79264.1"/>
    <property type="molecule type" value="Genomic_DNA"/>
</dbReference>
<keyword evidence="6" id="KW-1185">Reference proteome</keyword>
<dbReference type="SUPFAM" id="SSF52540">
    <property type="entry name" value="P-loop containing nucleoside triphosphate hydrolases"/>
    <property type="match status" value="1"/>
</dbReference>
<dbReference type="GO" id="GO:0005524">
    <property type="term" value="F:ATP binding"/>
    <property type="evidence" value="ECO:0007669"/>
    <property type="project" value="UniProtKB-KW"/>
</dbReference>
<keyword evidence="3" id="KW-0067">ATP-binding</keyword>
<organism evidence="5 6">
    <name type="scientific">Corynebacterium lizhenjunii</name>
    <dbReference type="NCBI Taxonomy" id="2709394"/>
    <lineage>
        <taxon>Bacteria</taxon>
        <taxon>Bacillati</taxon>
        <taxon>Actinomycetota</taxon>
        <taxon>Actinomycetes</taxon>
        <taxon>Mycobacteriales</taxon>
        <taxon>Corynebacteriaceae</taxon>
        <taxon>Corynebacterium</taxon>
    </lineage>
</organism>
<dbReference type="InterPro" id="IPR045455">
    <property type="entry name" value="NrS-1_pol-like_helicase"/>
</dbReference>
<dbReference type="PANTHER" id="PTHR35372">
    <property type="entry name" value="ATP BINDING PROTEIN-RELATED"/>
    <property type="match status" value="1"/>
</dbReference>
<dbReference type="Pfam" id="PF08706">
    <property type="entry name" value="D5_N"/>
    <property type="match status" value="1"/>
</dbReference>
<keyword evidence="2" id="KW-0378">Hydrolase</keyword>
<dbReference type="Pfam" id="PF19263">
    <property type="entry name" value="DUF5906"/>
    <property type="match status" value="1"/>
</dbReference>
<evidence type="ECO:0000256" key="3">
    <source>
        <dbReference type="ARBA" id="ARBA00022840"/>
    </source>
</evidence>
<proteinExistence type="predicted"/>
<dbReference type="AlphaFoldDB" id="A0A7T0KFX3"/>
<protein>
    <submittedName>
        <fullName evidence="5">NTP-binding protein</fullName>
    </submittedName>
</protein>
<dbReference type="InterPro" id="IPR027417">
    <property type="entry name" value="P-loop_NTPase"/>
</dbReference>
<dbReference type="KEGG" id="cliz:G7Y31_00575"/>
<keyword evidence="1" id="KW-0547">Nucleotide-binding</keyword>
<gene>
    <name evidence="5" type="ORF">G7Y31_00575</name>
</gene>
<dbReference type="PROSITE" id="PS51206">
    <property type="entry name" value="SF3_HELICASE_1"/>
    <property type="match status" value="1"/>
</dbReference>
<reference evidence="5 6" key="1">
    <citation type="submission" date="2020-11" db="EMBL/GenBank/DDBJ databases">
        <title>Corynebacterium sp. ZJ-599.</title>
        <authorList>
            <person name="Zhou J."/>
        </authorList>
    </citation>
    <scope>NUCLEOTIDE SEQUENCE [LARGE SCALE GENOMIC DNA]</scope>
    <source>
        <strain evidence="5 6">ZJ-599</strain>
    </source>
</reference>
<sequence>MSDNVSFSAEVFELPTVEQRVIAGDVDTTGGEVELPGPGKPYEVAKHVMSNLYSGPSGRAQLLYWRGNWWEYTGVCWEQFAEQGKDADLPIQSDLYPLFASAVYRKVSKDVDTLVPWDPTSAKVGDVIRSLKARANKVLDDKASAPAYIGGTPGLPGDAGEYVALRNGLFRLSTRELVDHTPALFTTYSLPFDYDPGARCDEWLAFIYDTFAHDRKGAELLQEFMGYVIAGRTDLHKALLMVGPTRAGKGVILRVMTELVGQANTGSTSLDGLGTDPGQAALIGKPLATVGDAREPSRSNGRKATEFILNVVGGDSVSIQRKYQPNWTGKLPTRFVIASNELPRFVDAAGAVANRFMAVRLVKSHLGKEDPGLEGRLLAELPGIFNWALQGLDRLNETGRFTVPDTMADMVDGLEGLASPAKRFLQDMLEVTGNPNDIVPRSAVHRAWKTWHDDNGTRAASAEQMVNQLSAVDSRVECKQLPVPGAVPPPGGGRVKRDRYLVGVKLVTSNIF</sequence>
<dbReference type="GO" id="GO:0016787">
    <property type="term" value="F:hydrolase activity"/>
    <property type="evidence" value="ECO:0007669"/>
    <property type="project" value="UniProtKB-KW"/>
</dbReference>
<dbReference type="NCBIfam" id="TIGR01613">
    <property type="entry name" value="primase_Cterm"/>
    <property type="match status" value="1"/>
</dbReference>
<feature type="domain" description="SF3 helicase" evidence="4">
    <location>
        <begin position="216"/>
        <end position="374"/>
    </location>
</feature>
<dbReference type="Gene3D" id="3.40.50.300">
    <property type="entry name" value="P-loop containing nucleotide triphosphate hydrolases"/>
    <property type="match status" value="1"/>
</dbReference>
<evidence type="ECO:0000256" key="2">
    <source>
        <dbReference type="ARBA" id="ARBA00022801"/>
    </source>
</evidence>
<evidence type="ECO:0000313" key="6">
    <source>
        <dbReference type="Proteomes" id="UP000594681"/>
    </source>
</evidence>
<evidence type="ECO:0000256" key="1">
    <source>
        <dbReference type="ARBA" id="ARBA00022741"/>
    </source>
</evidence>